<evidence type="ECO:0000256" key="11">
    <source>
        <dbReference type="PIRSR" id="PIRSR000168-1"/>
    </source>
</evidence>
<feature type="domain" description="Acyl-CoA oxidase C-alpha1" evidence="15">
    <location>
        <begin position="276"/>
        <end position="437"/>
    </location>
</feature>
<evidence type="ECO:0000256" key="4">
    <source>
        <dbReference type="ARBA" id="ARBA00022630"/>
    </source>
</evidence>
<dbReference type="GO" id="GO:0005504">
    <property type="term" value="F:fatty acid binding"/>
    <property type="evidence" value="ECO:0007669"/>
    <property type="project" value="TreeGrafter"/>
</dbReference>
<dbReference type="InterPro" id="IPR037069">
    <property type="entry name" value="AcylCoA_DH/ox_N_sf"/>
</dbReference>
<proteinExistence type="inferred from homology"/>
<evidence type="ECO:0000256" key="3">
    <source>
        <dbReference type="ARBA" id="ARBA00006288"/>
    </source>
</evidence>
<evidence type="ECO:0000256" key="6">
    <source>
        <dbReference type="ARBA" id="ARBA00022832"/>
    </source>
</evidence>
<evidence type="ECO:0000259" key="15">
    <source>
        <dbReference type="Pfam" id="PF22924"/>
    </source>
</evidence>
<keyword evidence="17" id="KW-1185">Reference proteome</keyword>
<dbReference type="AlphaFoldDB" id="A0A1R2AVC6"/>
<dbReference type="PANTHER" id="PTHR10909:SF250">
    <property type="entry name" value="PEROXISOMAL ACYL-COENZYME A OXIDASE 1"/>
    <property type="match status" value="1"/>
</dbReference>
<keyword evidence="9" id="KW-0576">Peroxisome</keyword>
<dbReference type="InterPro" id="IPR002655">
    <property type="entry name" value="Acyl-CoA_oxidase_C"/>
</dbReference>
<reference evidence="16 17" key="1">
    <citation type="submission" date="2016-11" db="EMBL/GenBank/DDBJ databases">
        <title>The macronuclear genome of Stentor coeruleus: a giant cell with tiny introns.</title>
        <authorList>
            <person name="Slabodnick M."/>
            <person name="Ruby J.G."/>
            <person name="Reiff S.B."/>
            <person name="Swart E.C."/>
            <person name="Gosai S."/>
            <person name="Prabakaran S."/>
            <person name="Witkowska E."/>
            <person name="Larue G.E."/>
            <person name="Fisher S."/>
            <person name="Freeman R.M."/>
            <person name="Gunawardena J."/>
            <person name="Chu W."/>
            <person name="Stover N.A."/>
            <person name="Gregory B.D."/>
            <person name="Nowacki M."/>
            <person name="Derisi J."/>
            <person name="Roy S.W."/>
            <person name="Marshall W.F."/>
            <person name="Sood P."/>
        </authorList>
    </citation>
    <scope>NUCLEOTIDE SEQUENCE [LARGE SCALE GENOMIC DNA]</scope>
    <source>
        <strain evidence="16">WM001</strain>
    </source>
</reference>
<comment type="caution">
    <text evidence="16">The sequence shown here is derived from an EMBL/GenBank/DDBJ whole genome shotgun (WGS) entry which is preliminary data.</text>
</comment>
<keyword evidence="5 10" id="KW-0274">FAD</keyword>
<evidence type="ECO:0000256" key="9">
    <source>
        <dbReference type="ARBA" id="ARBA00023140"/>
    </source>
</evidence>
<evidence type="ECO:0000256" key="10">
    <source>
        <dbReference type="PIRNR" id="PIRNR000168"/>
    </source>
</evidence>
<dbReference type="InterPro" id="IPR036250">
    <property type="entry name" value="AcylCo_DH-like_C"/>
</dbReference>
<feature type="binding site" evidence="12">
    <location>
        <position position="177"/>
    </location>
    <ligand>
        <name>FAD</name>
        <dbReference type="ChEBI" id="CHEBI:57692"/>
    </ligand>
</feature>
<dbReference type="GO" id="GO:0055088">
    <property type="term" value="P:lipid homeostasis"/>
    <property type="evidence" value="ECO:0007669"/>
    <property type="project" value="TreeGrafter"/>
</dbReference>
<dbReference type="PANTHER" id="PTHR10909">
    <property type="entry name" value="ELECTRON TRANSPORT OXIDOREDUCTASE"/>
    <property type="match status" value="1"/>
</dbReference>
<organism evidence="16 17">
    <name type="scientific">Stentor coeruleus</name>
    <dbReference type="NCBI Taxonomy" id="5963"/>
    <lineage>
        <taxon>Eukaryota</taxon>
        <taxon>Sar</taxon>
        <taxon>Alveolata</taxon>
        <taxon>Ciliophora</taxon>
        <taxon>Postciliodesmatophora</taxon>
        <taxon>Heterotrichea</taxon>
        <taxon>Heterotrichida</taxon>
        <taxon>Stentoridae</taxon>
        <taxon>Stentor</taxon>
    </lineage>
</organism>
<dbReference type="GO" id="GO:0003997">
    <property type="term" value="F:acyl-CoA oxidase activity"/>
    <property type="evidence" value="ECO:0007669"/>
    <property type="project" value="InterPro"/>
</dbReference>
<evidence type="ECO:0000256" key="5">
    <source>
        <dbReference type="ARBA" id="ARBA00022827"/>
    </source>
</evidence>
<evidence type="ECO:0000256" key="2">
    <source>
        <dbReference type="ARBA" id="ARBA00004275"/>
    </source>
</evidence>
<dbReference type="SUPFAM" id="SSF47203">
    <property type="entry name" value="Acyl-CoA dehydrogenase C-terminal domain-like"/>
    <property type="match status" value="2"/>
</dbReference>
<feature type="binding site" evidence="12">
    <location>
        <position position="138"/>
    </location>
    <ligand>
        <name>FAD</name>
        <dbReference type="ChEBI" id="CHEBI:57692"/>
    </ligand>
</feature>
<sequence length="646" mass="73667">MALNQEREQCNLNQESLTSNLHELLFPKVPLSRVREIKEQVIKFPDMVYPRSSYFDNREDHIKRSVKFGIAWRKFSSSNSLTTEEYDISLRSLHGLHPLSLNFIFVIPSLQIQGTEEQFNHWFPRINSLEIIGCYAQTELGHGSNIRGIETTAHYDHQSQEFIFNSPTIKSYKWWIGALGLCANHALIIAQLWVKGKCFGPHAFFIPIRDLNSHQTLQGVEIGEIGPKIGLNHMDNGYLKLDNYRVNKFCMLNRFSKINSAGDYELHDRNSIKILYLSLVMSRVGIASGAWFSLSIGLTIAIRYSIIRRQFTDPEFPDQEKKLLDYQIQQYKLFRPLGFLYGGVFCRKRILEYAFAAKKEVEMKSGRGLDLAHGIGSLFKVFMTKETLEGIESARVSCGGHGYSMLSGLPSLYTNYLPSVTYEGDNSILAMQAIKYIAGLKVKKCPEIFAFLYCPPVIPAGNADDFTFIIHCFEAVARLRVNNLLQKYVKISHSCTNKEKIWSNYLQVQGIEAAESVFYALFHKFYIEGIANLTDPKNKQAISELFLLYSSDILYKYKGDLVFLGVPSRKLEEVREKGLKAFDNVRKNALGLIEAFEIQDEVLNSDIGKKQGCPYESLYTSAKTLNPISNNDRLAKEIKALFNPKL</sequence>
<dbReference type="Pfam" id="PF14749">
    <property type="entry name" value="Acyl-CoA_ox_N"/>
    <property type="match status" value="1"/>
</dbReference>
<accession>A0A1R2AVC6</accession>
<keyword evidence="4 10" id="KW-0285">Flavoprotein</keyword>
<dbReference type="FunFam" id="2.40.110.10:FF:000003">
    <property type="entry name" value="Acyl-coenzyme A oxidase"/>
    <property type="match status" value="1"/>
</dbReference>
<dbReference type="GO" id="GO:0071949">
    <property type="term" value="F:FAD binding"/>
    <property type="evidence" value="ECO:0007669"/>
    <property type="project" value="InterPro"/>
</dbReference>
<feature type="domain" description="Acyl-CoA oxidase C-terminal" evidence="13">
    <location>
        <begin position="466"/>
        <end position="633"/>
    </location>
</feature>
<dbReference type="SUPFAM" id="SSF56645">
    <property type="entry name" value="Acyl-CoA dehydrogenase NM domain-like"/>
    <property type="match status" value="1"/>
</dbReference>
<comment type="similarity">
    <text evidence="3 10">Belongs to the acyl-CoA oxidase family.</text>
</comment>
<dbReference type="GO" id="GO:0033540">
    <property type="term" value="P:fatty acid beta-oxidation using acyl-CoA oxidase"/>
    <property type="evidence" value="ECO:0007669"/>
    <property type="project" value="TreeGrafter"/>
</dbReference>
<dbReference type="Pfam" id="PF01756">
    <property type="entry name" value="ACOX"/>
    <property type="match status" value="1"/>
</dbReference>
<dbReference type="Pfam" id="PF22924">
    <property type="entry name" value="ACOX_C_alpha1"/>
    <property type="match status" value="1"/>
</dbReference>
<dbReference type="Gene3D" id="2.40.110.10">
    <property type="entry name" value="Butyryl-CoA Dehydrogenase, subunit A, domain 2"/>
    <property type="match status" value="1"/>
</dbReference>
<evidence type="ECO:0000259" key="13">
    <source>
        <dbReference type="Pfam" id="PF01756"/>
    </source>
</evidence>
<dbReference type="InterPro" id="IPR046373">
    <property type="entry name" value="Acyl-CoA_Oxase/DH_mid-dom_sf"/>
</dbReference>
<keyword evidence="6" id="KW-0276">Fatty acid metabolism</keyword>
<dbReference type="InterPro" id="IPR029320">
    <property type="entry name" value="Acyl-CoA_ox_N"/>
</dbReference>
<dbReference type="GO" id="GO:0005777">
    <property type="term" value="C:peroxisome"/>
    <property type="evidence" value="ECO:0007669"/>
    <property type="project" value="UniProtKB-SubCell"/>
</dbReference>
<dbReference type="Proteomes" id="UP000187209">
    <property type="component" value="Unassembled WGS sequence"/>
</dbReference>
<dbReference type="Gene3D" id="1.20.140.10">
    <property type="entry name" value="Butyryl-CoA Dehydrogenase, subunit A, domain 3"/>
    <property type="match status" value="2"/>
</dbReference>
<keyword evidence="7" id="KW-0560">Oxidoreductase</keyword>
<keyword evidence="8" id="KW-0443">Lipid metabolism</keyword>
<dbReference type="Gene3D" id="1.10.540.10">
    <property type="entry name" value="Acyl-CoA dehydrogenase/oxidase, N-terminal domain"/>
    <property type="match status" value="1"/>
</dbReference>
<evidence type="ECO:0000313" key="16">
    <source>
        <dbReference type="EMBL" id="OMJ68402.1"/>
    </source>
</evidence>
<dbReference type="PIRSF" id="PIRSF000168">
    <property type="entry name" value="Acyl-CoA_oxidase"/>
    <property type="match status" value="1"/>
</dbReference>
<gene>
    <name evidence="16" type="ORF">SteCoe_34158</name>
</gene>
<evidence type="ECO:0000313" key="17">
    <source>
        <dbReference type="Proteomes" id="UP000187209"/>
    </source>
</evidence>
<feature type="active site" description="Proton acceptor" evidence="11">
    <location>
        <position position="423"/>
    </location>
</feature>
<dbReference type="InterPro" id="IPR012258">
    <property type="entry name" value="Acyl-CoA_oxidase"/>
</dbReference>
<evidence type="ECO:0000256" key="7">
    <source>
        <dbReference type="ARBA" id="ARBA00023002"/>
    </source>
</evidence>
<name>A0A1R2AVC6_9CILI</name>
<dbReference type="EMBL" id="MPUH01001336">
    <property type="protein sequence ID" value="OMJ68402.1"/>
    <property type="molecule type" value="Genomic_DNA"/>
</dbReference>
<protein>
    <recommendedName>
        <fullName evidence="10">Acyl-coenzyme A oxidase</fullName>
    </recommendedName>
</protein>
<feature type="domain" description="Acyl-coenzyme A oxidase N-terminal" evidence="14">
    <location>
        <begin position="31"/>
        <end position="132"/>
    </location>
</feature>
<evidence type="ECO:0000256" key="12">
    <source>
        <dbReference type="PIRSR" id="PIRSR000168-2"/>
    </source>
</evidence>
<comment type="cofactor">
    <cofactor evidence="1">
        <name>FAD</name>
        <dbReference type="ChEBI" id="CHEBI:57692"/>
    </cofactor>
</comment>
<comment type="subcellular location">
    <subcellularLocation>
        <location evidence="2">Peroxisome</location>
    </subcellularLocation>
</comment>
<evidence type="ECO:0000256" key="8">
    <source>
        <dbReference type="ARBA" id="ARBA00023098"/>
    </source>
</evidence>
<dbReference type="OrthoDB" id="434460at2759"/>
<dbReference type="InterPro" id="IPR055060">
    <property type="entry name" value="ACOX_C_alpha1"/>
</dbReference>
<evidence type="ECO:0000256" key="1">
    <source>
        <dbReference type="ARBA" id="ARBA00001974"/>
    </source>
</evidence>
<evidence type="ECO:0000259" key="14">
    <source>
        <dbReference type="Pfam" id="PF14749"/>
    </source>
</evidence>
<dbReference type="InterPro" id="IPR009100">
    <property type="entry name" value="AcylCoA_DH/oxidase_NM_dom_sf"/>
</dbReference>